<comment type="caution">
    <text evidence="1">The sequence shown here is derived from an EMBL/GenBank/DDBJ whole genome shotgun (WGS) entry which is preliminary data.</text>
</comment>
<accession>A0AAP0MWP1</accession>
<reference evidence="1 2" key="1">
    <citation type="submission" date="2024-05" db="EMBL/GenBank/DDBJ databases">
        <title>Haplotype-resolved chromosome-level genome assembly of Huyou (Citrus changshanensis).</title>
        <authorList>
            <person name="Miao C."/>
            <person name="Chen W."/>
            <person name="Wu Y."/>
            <person name="Wang L."/>
            <person name="Zhao S."/>
            <person name="Grierson D."/>
            <person name="Xu C."/>
            <person name="Chen K."/>
        </authorList>
    </citation>
    <scope>NUCLEOTIDE SEQUENCE [LARGE SCALE GENOMIC DNA]</scope>
    <source>
        <strain evidence="1">01-14</strain>
        <tissue evidence="1">Leaf</tissue>
    </source>
</reference>
<keyword evidence="2" id="KW-1185">Reference proteome</keyword>
<sequence>MSVIYVINSISPHPEELKHVMILRREANKQLEMDIVRPYLNPSSSMIDTSMSISNFSLDIDIDRDFVDMDVNIHGAVAEFKDWWCRGVDRLEEARNHGKGIVVFATRVERTTAEAGLCMMALNM</sequence>
<dbReference type="Proteomes" id="UP001428341">
    <property type="component" value="Unassembled WGS sequence"/>
</dbReference>
<dbReference type="EMBL" id="JBCGBO010000001">
    <property type="protein sequence ID" value="KAK9228392.1"/>
    <property type="molecule type" value="Genomic_DNA"/>
</dbReference>
<dbReference type="AlphaFoldDB" id="A0AAP0MWP1"/>
<gene>
    <name evidence="1" type="ORF">WN944_021342</name>
</gene>
<evidence type="ECO:0000313" key="1">
    <source>
        <dbReference type="EMBL" id="KAK9228392.1"/>
    </source>
</evidence>
<protein>
    <submittedName>
        <fullName evidence="1">Uncharacterized protein</fullName>
    </submittedName>
</protein>
<proteinExistence type="predicted"/>
<evidence type="ECO:0000313" key="2">
    <source>
        <dbReference type="Proteomes" id="UP001428341"/>
    </source>
</evidence>
<name>A0AAP0MWP1_9ROSI</name>
<organism evidence="1 2">
    <name type="scientific">Citrus x changshan-huyou</name>
    <dbReference type="NCBI Taxonomy" id="2935761"/>
    <lineage>
        <taxon>Eukaryota</taxon>
        <taxon>Viridiplantae</taxon>
        <taxon>Streptophyta</taxon>
        <taxon>Embryophyta</taxon>
        <taxon>Tracheophyta</taxon>
        <taxon>Spermatophyta</taxon>
        <taxon>Magnoliopsida</taxon>
        <taxon>eudicotyledons</taxon>
        <taxon>Gunneridae</taxon>
        <taxon>Pentapetalae</taxon>
        <taxon>rosids</taxon>
        <taxon>malvids</taxon>
        <taxon>Sapindales</taxon>
        <taxon>Rutaceae</taxon>
        <taxon>Aurantioideae</taxon>
        <taxon>Citrus</taxon>
    </lineage>
</organism>